<accession>A0A7S0DPN3</accession>
<feature type="transmembrane region" description="Helical" evidence="8">
    <location>
        <begin position="614"/>
        <end position="633"/>
    </location>
</feature>
<reference evidence="13" key="1">
    <citation type="submission" date="2021-01" db="EMBL/GenBank/DDBJ databases">
        <authorList>
            <person name="Corre E."/>
            <person name="Pelletier E."/>
            <person name="Niang G."/>
            <person name="Scheremetjew M."/>
            <person name="Finn R."/>
            <person name="Kale V."/>
            <person name="Holt S."/>
            <person name="Cochrane G."/>
            <person name="Meng A."/>
            <person name="Brown T."/>
            <person name="Cohen L."/>
        </authorList>
    </citation>
    <scope>NUCLEOTIDE SEQUENCE</scope>
    <source>
        <strain evidence="13">CCMP2058</strain>
    </source>
</reference>
<feature type="transmembrane region" description="Helical" evidence="8">
    <location>
        <begin position="714"/>
        <end position="739"/>
    </location>
</feature>
<dbReference type="GO" id="GO:0005227">
    <property type="term" value="F:calcium-activated cation channel activity"/>
    <property type="evidence" value="ECO:0007669"/>
    <property type="project" value="InterPro"/>
</dbReference>
<evidence type="ECO:0000256" key="4">
    <source>
        <dbReference type="ARBA" id="ARBA00022692"/>
    </source>
</evidence>
<comment type="subcellular location">
    <subcellularLocation>
        <location evidence="1">Membrane</location>
        <topology evidence="1">Multi-pass membrane protein</topology>
    </subcellularLocation>
</comment>
<evidence type="ECO:0008006" key="14">
    <source>
        <dbReference type="Google" id="ProtNLM"/>
    </source>
</evidence>
<feature type="chain" id="PRO_5030891035" description="CSC1/OSCA1-like 7TM region domain-containing protein" evidence="9">
    <location>
        <begin position="17"/>
        <end position="1196"/>
    </location>
</feature>
<name>A0A7S0DPN3_9EUKA</name>
<dbReference type="InterPro" id="IPR027815">
    <property type="entry name" value="CSC1/OSCA1-like_cyt"/>
</dbReference>
<keyword evidence="5 8" id="KW-1133">Transmembrane helix</keyword>
<feature type="transmembrane region" description="Helical" evidence="8">
    <location>
        <begin position="760"/>
        <end position="785"/>
    </location>
</feature>
<feature type="domain" description="CSC1/OSCA1-like 7TM region" evidence="10">
    <location>
        <begin position="520"/>
        <end position="785"/>
    </location>
</feature>
<evidence type="ECO:0000259" key="10">
    <source>
        <dbReference type="Pfam" id="PF02714"/>
    </source>
</evidence>
<feature type="transmembrane region" description="Helical" evidence="8">
    <location>
        <begin position="791"/>
        <end position="809"/>
    </location>
</feature>
<evidence type="ECO:0000256" key="6">
    <source>
        <dbReference type="ARBA" id="ARBA00023136"/>
    </source>
</evidence>
<organism evidence="13">
    <name type="scientific">Amorphochlora amoebiformis</name>
    <dbReference type="NCBI Taxonomy" id="1561963"/>
    <lineage>
        <taxon>Eukaryota</taxon>
        <taxon>Sar</taxon>
        <taxon>Rhizaria</taxon>
        <taxon>Cercozoa</taxon>
        <taxon>Chlorarachniophyceae</taxon>
        <taxon>Amorphochlora</taxon>
    </lineage>
</organism>
<evidence type="ECO:0000256" key="5">
    <source>
        <dbReference type="ARBA" id="ARBA00022989"/>
    </source>
</evidence>
<keyword evidence="3" id="KW-0813">Transport</keyword>
<evidence type="ECO:0000256" key="8">
    <source>
        <dbReference type="SAM" id="Phobius"/>
    </source>
</evidence>
<dbReference type="EMBL" id="HBEM01030074">
    <property type="protein sequence ID" value="CAD8461542.1"/>
    <property type="molecule type" value="Transcribed_RNA"/>
</dbReference>
<feature type="transmembrane region" description="Helical" evidence="8">
    <location>
        <begin position="89"/>
        <end position="108"/>
    </location>
</feature>
<feature type="compositionally biased region" description="Low complexity" evidence="7">
    <location>
        <begin position="46"/>
        <end position="70"/>
    </location>
</feature>
<dbReference type="Pfam" id="PF13967">
    <property type="entry name" value="RSN1_TM"/>
    <property type="match status" value="1"/>
</dbReference>
<evidence type="ECO:0000256" key="9">
    <source>
        <dbReference type="SAM" id="SignalP"/>
    </source>
</evidence>
<feature type="transmembrane region" description="Helical" evidence="8">
    <location>
        <begin position="170"/>
        <end position="190"/>
    </location>
</feature>
<dbReference type="PANTHER" id="PTHR13018">
    <property type="entry name" value="PROBABLE MEMBRANE PROTEIN DUF221-RELATED"/>
    <property type="match status" value="1"/>
</dbReference>
<evidence type="ECO:0000259" key="12">
    <source>
        <dbReference type="Pfam" id="PF14703"/>
    </source>
</evidence>
<feature type="region of interest" description="Disordered" evidence="7">
    <location>
        <begin position="857"/>
        <end position="878"/>
    </location>
</feature>
<keyword evidence="6 8" id="KW-0472">Membrane</keyword>
<evidence type="ECO:0000256" key="7">
    <source>
        <dbReference type="SAM" id="MobiDB-lite"/>
    </source>
</evidence>
<dbReference type="PANTHER" id="PTHR13018:SF5">
    <property type="entry name" value="RE44586P"/>
    <property type="match status" value="1"/>
</dbReference>
<dbReference type="Pfam" id="PF14703">
    <property type="entry name" value="PHM7_cyt"/>
    <property type="match status" value="1"/>
</dbReference>
<feature type="region of interest" description="Disordered" evidence="7">
    <location>
        <begin position="46"/>
        <end position="71"/>
    </location>
</feature>
<feature type="transmembrane region" description="Helical" evidence="8">
    <location>
        <begin position="524"/>
        <end position="543"/>
    </location>
</feature>
<feature type="transmembrane region" description="Helical" evidence="8">
    <location>
        <begin position="563"/>
        <end position="583"/>
    </location>
</feature>
<dbReference type="GO" id="GO:0005886">
    <property type="term" value="C:plasma membrane"/>
    <property type="evidence" value="ECO:0007669"/>
    <property type="project" value="TreeGrafter"/>
</dbReference>
<evidence type="ECO:0000256" key="1">
    <source>
        <dbReference type="ARBA" id="ARBA00004141"/>
    </source>
</evidence>
<dbReference type="InterPro" id="IPR032880">
    <property type="entry name" value="CSC1/OSCA1-like_N"/>
</dbReference>
<sequence>MMQYLILLMGFWLARAVPETYDDPVVRPQADEQDLAGVLNAKIEVPGLPSGGSTPTPAPTPAGTTLSPTSVSGGGSDDLVVISSFDSHLAVVVPGLIVFVVCHIWVAFTREKWVQFYQRRVSRTGDESHVEAPGGLNYFSALRFVIMASDEDLIKHAGFDAYIFIQAQEILVEICGVLGIVGVIILFPIYDRGGNSQPDGYERLSIGNLVNGSNELWAPAAFVWMATMLAIRILQRNMVDIEILAKAYKLNAFGREYTVLVQNIPDEFRFENGVRSYFQGVFTADSVFSVRIVRKVDKLRGLLADLRFHYKALLTARLHKKKKKTKPMKWVVGSGPLELIARVVAGKEADDIKEFASDNISDLNDGGPSQPDPSFLADIESHRKTLASLNFPEGRHHRRIHEEQNELEQDETDLAEDTINSTPCCWRTTAVRVDAIRYHDLVCKYLRRKITDERGNNHEAAAASFVTFNRLTTAAMAAQTVQLDKEGMDISIAPEGRDILWTNLEKLAPETREARESSTYCSSFWLKVTWAIPIAFVAAISSIESLQRYLPGISTILSANPTLGALITGLLPVIAVSILNGLLPDIYAQLGIYRGIWTKSTLALYVLQNYHYHIVLHSFIVLTIAGSVFQSIQSILTNPFALFSLLGQSIPAFATFFLNFVTLAAFSTVAQRLTQFAPLAIGIITESLVNSENDKDSAFDPGPVDYRRDWGTDLLIWTICVSYAAIQPMVMVMGMFYYAHNYVVSAYRIIYMHRPEFETAGLFVVTVYQRICAGLILSQITIIGVLSAKFAFLQAATIVPFIYITWKYISWHSKKYKGTLENHIIPLISASVLDSERKRSKIIRLLTKRHEEQVWRQPEMSANLSNPLAQKPGEPKPAPKYLKEVENLSLSEEEVRSEKLKNTLKKLRSKDKKRIFTGREKDEKIDWLPDEEIQIYEEDTYSMKHMRKMSEEKTPKKPYELSEIKKFGQEDVFKCQKYGKRNPLLRNPARMDLFDPVGEDLRVTLQIADFREEAPAARGDNYNFLLEDDDKRVGKLVEMANLGLATRLASQADFPEEILWTEEEKVEFYLENDWLEARILKVKRSRDLENVLRTITFKDLEVQIYIPSLHAVANISGNDPRLRRPTIARSSLGSVQCIRSSIKTEVKRDGNVRLIHKNPLQIETDLDALDPPKVAGVKSLDGEKIQREQEEEEFIN</sequence>
<evidence type="ECO:0000259" key="11">
    <source>
        <dbReference type="Pfam" id="PF13967"/>
    </source>
</evidence>
<keyword evidence="4 8" id="KW-0812">Transmembrane</keyword>
<dbReference type="AlphaFoldDB" id="A0A7S0DPN3"/>
<feature type="transmembrane region" description="Helical" evidence="8">
    <location>
        <begin position="216"/>
        <end position="234"/>
    </location>
</feature>
<protein>
    <recommendedName>
        <fullName evidence="14">CSC1/OSCA1-like 7TM region domain-containing protein</fullName>
    </recommendedName>
</protein>
<feature type="domain" description="CSC1/OSCA1-like N-terminal transmembrane" evidence="11">
    <location>
        <begin position="92"/>
        <end position="236"/>
    </location>
</feature>
<dbReference type="InterPro" id="IPR003864">
    <property type="entry name" value="CSC1/OSCA1-like_7TM"/>
</dbReference>
<feature type="domain" description="CSC1/OSCA1-like cytosolic" evidence="12">
    <location>
        <begin position="257"/>
        <end position="503"/>
    </location>
</feature>
<evidence type="ECO:0000256" key="2">
    <source>
        <dbReference type="ARBA" id="ARBA00007779"/>
    </source>
</evidence>
<dbReference type="Pfam" id="PF02714">
    <property type="entry name" value="RSN1_7TM"/>
    <property type="match status" value="1"/>
</dbReference>
<keyword evidence="9" id="KW-0732">Signal</keyword>
<comment type="similarity">
    <text evidence="2">Belongs to the CSC1 (TC 1.A.17) family.</text>
</comment>
<evidence type="ECO:0000313" key="13">
    <source>
        <dbReference type="EMBL" id="CAD8461542.1"/>
    </source>
</evidence>
<feature type="transmembrane region" description="Helical" evidence="8">
    <location>
        <begin position="640"/>
        <end position="666"/>
    </location>
</feature>
<proteinExistence type="inferred from homology"/>
<feature type="signal peptide" evidence="9">
    <location>
        <begin position="1"/>
        <end position="16"/>
    </location>
</feature>
<dbReference type="InterPro" id="IPR045122">
    <property type="entry name" value="Csc1-like"/>
</dbReference>
<gene>
    <name evidence="13" type="ORF">LAMO00422_LOCUS20502</name>
</gene>
<evidence type="ECO:0000256" key="3">
    <source>
        <dbReference type="ARBA" id="ARBA00022448"/>
    </source>
</evidence>